<gene>
    <name evidence="2" type="ORF">ZHAS_00002616</name>
</gene>
<dbReference type="EMBL" id="ATLV01010838">
    <property type="status" value="NOT_ANNOTATED_CDS"/>
    <property type="molecule type" value="Genomic_DNA"/>
</dbReference>
<dbReference type="VEuPathDB" id="VectorBase:ASIC002616"/>
<accession>A0A084VCM3</accession>
<sequence>MNAKNEPRRKRVGFPDFRSNSPSSLSSSTRDGPSCVRRQTHNSKTRPKRDHVQHSGGEDHLQFCESCVPRVSGSCSVQDVSRLTSLEILFHQRNENLHSTESPSYLVYRVRSIESHPFIRVPVKDVLLTLTPSTERTALLHNKTRPDQAADIERLGEVRHQKCFLLS</sequence>
<dbReference type="EMBL" id="KE524620">
    <property type="protein sequence ID" value="KFB35717.1"/>
    <property type="molecule type" value="Genomic_DNA"/>
</dbReference>
<evidence type="ECO:0000256" key="1">
    <source>
        <dbReference type="SAM" id="MobiDB-lite"/>
    </source>
</evidence>
<evidence type="ECO:0000313" key="2">
    <source>
        <dbReference type="EMBL" id="KFB35717.1"/>
    </source>
</evidence>
<dbReference type="EnsemblMetazoa" id="ASIC002616-RA">
    <property type="protein sequence ID" value="ASIC002616-PA"/>
    <property type="gene ID" value="ASIC002616"/>
</dbReference>
<protein>
    <submittedName>
        <fullName evidence="2 3">Dynein gamma chain, flagellar outer arm, putative</fullName>
    </submittedName>
</protein>
<dbReference type="AlphaFoldDB" id="A0A084VCM3"/>
<name>A0A084VCM3_ANOSI</name>
<keyword evidence="2" id="KW-0282">Flagellum</keyword>
<feature type="region of interest" description="Disordered" evidence="1">
    <location>
        <begin position="1"/>
        <end position="56"/>
    </location>
</feature>
<feature type="compositionally biased region" description="Basic residues" evidence="1">
    <location>
        <begin position="38"/>
        <end position="49"/>
    </location>
</feature>
<evidence type="ECO:0000313" key="3">
    <source>
        <dbReference type="EnsemblMetazoa" id="ASIC002616-PA"/>
    </source>
</evidence>
<feature type="compositionally biased region" description="Low complexity" evidence="1">
    <location>
        <begin position="19"/>
        <end position="28"/>
    </location>
</feature>
<dbReference type="Proteomes" id="UP000030765">
    <property type="component" value="Unassembled WGS sequence"/>
</dbReference>
<reference evidence="2 4" key="1">
    <citation type="journal article" date="2014" name="BMC Genomics">
        <title>Genome sequence of Anopheles sinensis provides insight into genetics basis of mosquito competence for malaria parasites.</title>
        <authorList>
            <person name="Zhou D."/>
            <person name="Zhang D."/>
            <person name="Ding G."/>
            <person name="Shi L."/>
            <person name="Hou Q."/>
            <person name="Ye Y."/>
            <person name="Xu Y."/>
            <person name="Zhou H."/>
            <person name="Xiong C."/>
            <person name="Li S."/>
            <person name="Yu J."/>
            <person name="Hong S."/>
            <person name="Yu X."/>
            <person name="Zou P."/>
            <person name="Chen C."/>
            <person name="Chang X."/>
            <person name="Wang W."/>
            <person name="Lv Y."/>
            <person name="Sun Y."/>
            <person name="Ma L."/>
            <person name="Shen B."/>
            <person name="Zhu C."/>
        </authorList>
    </citation>
    <scope>NUCLEOTIDE SEQUENCE [LARGE SCALE GENOMIC DNA]</scope>
</reference>
<proteinExistence type="predicted"/>
<evidence type="ECO:0000313" key="4">
    <source>
        <dbReference type="Proteomes" id="UP000030765"/>
    </source>
</evidence>
<keyword evidence="2" id="KW-0969">Cilium</keyword>
<organism evidence="2">
    <name type="scientific">Anopheles sinensis</name>
    <name type="common">Mosquito</name>
    <dbReference type="NCBI Taxonomy" id="74873"/>
    <lineage>
        <taxon>Eukaryota</taxon>
        <taxon>Metazoa</taxon>
        <taxon>Ecdysozoa</taxon>
        <taxon>Arthropoda</taxon>
        <taxon>Hexapoda</taxon>
        <taxon>Insecta</taxon>
        <taxon>Pterygota</taxon>
        <taxon>Neoptera</taxon>
        <taxon>Endopterygota</taxon>
        <taxon>Diptera</taxon>
        <taxon>Nematocera</taxon>
        <taxon>Culicoidea</taxon>
        <taxon>Culicidae</taxon>
        <taxon>Anophelinae</taxon>
        <taxon>Anopheles</taxon>
    </lineage>
</organism>
<keyword evidence="2" id="KW-0966">Cell projection</keyword>
<keyword evidence="4" id="KW-1185">Reference proteome</keyword>
<reference evidence="3" key="2">
    <citation type="submission" date="2020-05" db="UniProtKB">
        <authorList>
            <consortium name="EnsemblMetazoa"/>
        </authorList>
    </citation>
    <scope>IDENTIFICATION</scope>
</reference>